<evidence type="ECO:0000259" key="6">
    <source>
        <dbReference type="Pfam" id="PF13508"/>
    </source>
</evidence>
<organism evidence="7 8">
    <name type="scientific">Parabacteroides gordonii MS-1 = DSM 23371</name>
    <dbReference type="NCBI Taxonomy" id="1203610"/>
    <lineage>
        <taxon>Bacteria</taxon>
        <taxon>Pseudomonadati</taxon>
        <taxon>Bacteroidota</taxon>
        <taxon>Bacteroidia</taxon>
        <taxon>Bacteroidales</taxon>
        <taxon>Tannerellaceae</taxon>
        <taxon>Parabacteroides</taxon>
    </lineage>
</organism>
<evidence type="ECO:0000313" key="8">
    <source>
        <dbReference type="Proteomes" id="UP000033035"/>
    </source>
</evidence>
<dbReference type="GO" id="GO:0016747">
    <property type="term" value="F:acyltransferase activity, transferring groups other than amino-acyl groups"/>
    <property type="evidence" value="ECO:0007669"/>
    <property type="project" value="InterPro"/>
</dbReference>
<dbReference type="PANTHER" id="PTHR36449">
    <property type="entry name" value="ACETYLTRANSFERASE-RELATED"/>
    <property type="match status" value="1"/>
</dbReference>
<keyword evidence="3" id="KW-0808">Transferase</keyword>
<accession>A0A0F5JM95</accession>
<sequence>MEERTLFSDIDFSINLLSDHDDLSPFFCGCEELDFFFHKEVNLCVKYKYVSTYSVKNKENDILALFTLAHDSVVFQSLEDKNDFVEESCCIIDKEYIETFVRQSAFPAINIGHLAVRHDVQSRGIGTFVLNFVIGTFMEYKMSGCQFITVDSLNNPETNRFYCKNGFVNQTNSDCFNPTRRMYLPLRIYQEDSL</sequence>
<proteinExistence type="predicted"/>
<dbReference type="RefSeq" id="WP_028730601.1">
    <property type="nucleotide sequence ID" value="NZ_KE386768.1"/>
</dbReference>
<dbReference type="HOGENOM" id="CLU_101288_2_0_10"/>
<keyword evidence="4" id="KW-0012">Acyltransferase</keyword>
<dbReference type="Proteomes" id="UP000033035">
    <property type="component" value="Unassembled WGS sequence"/>
</dbReference>
<gene>
    <name evidence="7" type="ORF">HMPREF1536_01111</name>
</gene>
<feature type="domain" description="N-acetyltransferase" evidence="6">
    <location>
        <begin position="100"/>
        <end position="168"/>
    </location>
</feature>
<dbReference type="SUPFAM" id="SSF55729">
    <property type="entry name" value="Acyl-CoA N-acyltransferases (Nat)"/>
    <property type="match status" value="1"/>
</dbReference>
<comment type="catalytic activity">
    <reaction evidence="5">
        <text>glycyl-tRNA(Gly) + acetyl-CoA = N-acetylglycyl-tRNA(Gly) + CoA + H(+)</text>
        <dbReference type="Rhea" id="RHEA:81867"/>
        <dbReference type="Rhea" id="RHEA-COMP:9683"/>
        <dbReference type="Rhea" id="RHEA-COMP:19766"/>
        <dbReference type="ChEBI" id="CHEBI:15378"/>
        <dbReference type="ChEBI" id="CHEBI:57287"/>
        <dbReference type="ChEBI" id="CHEBI:57288"/>
        <dbReference type="ChEBI" id="CHEBI:78522"/>
        <dbReference type="ChEBI" id="CHEBI:232036"/>
    </reaction>
</comment>
<dbReference type="Pfam" id="PF13508">
    <property type="entry name" value="Acetyltransf_7"/>
    <property type="match status" value="1"/>
</dbReference>
<evidence type="ECO:0000256" key="2">
    <source>
        <dbReference type="ARBA" id="ARBA00022649"/>
    </source>
</evidence>
<evidence type="ECO:0000256" key="5">
    <source>
        <dbReference type="ARBA" id="ARBA00049880"/>
    </source>
</evidence>
<dbReference type="InterPro" id="IPR016181">
    <property type="entry name" value="Acyl_CoA_acyltransferase"/>
</dbReference>
<dbReference type="CDD" id="cd04301">
    <property type="entry name" value="NAT_SF"/>
    <property type="match status" value="1"/>
</dbReference>
<dbReference type="PATRIC" id="fig|1203610.3.peg.1135"/>
<dbReference type="InterPro" id="IPR000182">
    <property type="entry name" value="GNAT_dom"/>
</dbReference>
<protein>
    <recommendedName>
        <fullName evidence="6">N-acetyltransferase domain-containing protein</fullName>
    </recommendedName>
</protein>
<dbReference type="Gene3D" id="3.40.630.30">
    <property type="match status" value="1"/>
</dbReference>
<evidence type="ECO:0000313" key="7">
    <source>
        <dbReference type="EMBL" id="KKB58908.1"/>
    </source>
</evidence>
<dbReference type="PANTHER" id="PTHR36449:SF1">
    <property type="entry name" value="ACETYLTRANSFERASE"/>
    <property type="match status" value="1"/>
</dbReference>
<keyword evidence="1" id="KW-0678">Repressor</keyword>
<dbReference type="STRING" id="1203610.HMPREF1536_01111"/>
<name>A0A0F5JM95_9BACT</name>
<evidence type="ECO:0000256" key="3">
    <source>
        <dbReference type="ARBA" id="ARBA00022679"/>
    </source>
</evidence>
<keyword evidence="8" id="KW-1185">Reference proteome</keyword>
<keyword evidence="2" id="KW-1277">Toxin-antitoxin system</keyword>
<dbReference type="EMBL" id="AQHW01000008">
    <property type="protein sequence ID" value="KKB58908.1"/>
    <property type="molecule type" value="Genomic_DNA"/>
</dbReference>
<evidence type="ECO:0000256" key="4">
    <source>
        <dbReference type="ARBA" id="ARBA00023315"/>
    </source>
</evidence>
<comment type="caution">
    <text evidence="7">The sequence shown here is derived from an EMBL/GenBank/DDBJ whole genome shotgun (WGS) entry which is preliminary data.</text>
</comment>
<dbReference type="AlphaFoldDB" id="A0A0F5JM95"/>
<evidence type="ECO:0000256" key="1">
    <source>
        <dbReference type="ARBA" id="ARBA00022491"/>
    </source>
</evidence>
<reference evidence="7 8" key="1">
    <citation type="submission" date="2013-04" db="EMBL/GenBank/DDBJ databases">
        <title>The Genome Sequence of Parabacteroides gordonii DSM 23371.</title>
        <authorList>
            <consortium name="The Broad Institute Genomics Platform"/>
            <person name="Earl A."/>
            <person name="Ward D."/>
            <person name="Feldgarden M."/>
            <person name="Gevers D."/>
            <person name="Martens E."/>
            <person name="Sakamoto M."/>
            <person name="Benno Y."/>
            <person name="Suzuki N."/>
            <person name="Matsunaga N."/>
            <person name="Koshihara K."/>
            <person name="Seki M."/>
            <person name="Komiya H."/>
            <person name="Walker B."/>
            <person name="Young S."/>
            <person name="Zeng Q."/>
            <person name="Gargeya S."/>
            <person name="Fitzgerald M."/>
            <person name="Haas B."/>
            <person name="Abouelleil A."/>
            <person name="Allen A.W."/>
            <person name="Alvarado L."/>
            <person name="Arachchi H.M."/>
            <person name="Berlin A.M."/>
            <person name="Chapman S.B."/>
            <person name="Gainer-Dewar J."/>
            <person name="Goldberg J."/>
            <person name="Griggs A."/>
            <person name="Gujja S."/>
            <person name="Hansen M."/>
            <person name="Howarth C."/>
            <person name="Imamovic A."/>
            <person name="Ireland A."/>
            <person name="Larimer J."/>
            <person name="McCowan C."/>
            <person name="Murphy C."/>
            <person name="Pearson M."/>
            <person name="Poon T.W."/>
            <person name="Priest M."/>
            <person name="Roberts A."/>
            <person name="Saif S."/>
            <person name="Shea T."/>
            <person name="Sisk P."/>
            <person name="Sykes S."/>
            <person name="Wortman J."/>
            <person name="Nusbaum C."/>
            <person name="Birren B."/>
        </authorList>
    </citation>
    <scope>NUCLEOTIDE SEQUENCE [LARGE SCALE GENOMIC DNA]</scope>
    <source>
        <strain evidence="7 8">MS-1</strain>
    </source>
</reference>